<feature type="transmembrane region" description="Helical" evidence="6">
    <location>
        <begin position="1188"/>
        <end position="1211"/>
    </location>
</feature>
<feature type="transmembrane region" description="Helical" evidence="6">
    <location>
        <begin position="1052"/>
        <end position="1072"/>
    </location>
</feature>
<dbReference type="PANTHER" id="PTHR11785:SF382">
    <property type="entry name" value="LOW-AFFINITY METHIONINE PERMEASE"/>
    <property type="match status" value="1"/>
</dbReference>
<dbReference type="InterPro" id="IPR002293">
    <property type="entry name" value="AA/rel_permease1"/>
</dbReference>
<keyword evidence="2 6" id="KW-0812">Transmembrane</keyword>
<evidence type="ECO:0000256" key="5">
    <source>
        <dbReference type="SAM" id="MobiDB-lite"/>
    </source>
</evidence>
<feature type="compositionally biased region" description="Low complexity" evidence="5">
    <location>
        <begin position="37"/>
        <end position="51"/>
    </location>
</feature>
<feature type="transmembrane region" description="Helical" evidence="6">
    <location>
        <begin position="1001"/>
        <end position="1025"/>
    </location>
</feature>
<dbReference type="GO" id="GO:0015179">
    <property type="term" value="F:L-amino acid transmembrane transporter activity"/>
    <property type="evidence" value="ECO:0007669"/>
    <property type="project" value="TreeGrafter"/>
</dbReference>
<feature type="compositionally biased region" description="Polar residues" evidence="5">
    <location>
        <begin position="52"/>
        <end position="63"/>
    </location>
</feature>
<dbReference type="GO" id="GO:0016020">
    <property type="term" value="C:membrane"/>
    <property type="evidence" value="ECO:0007669"/>
    <property type="project" value="UniProtKB-SubCell"/>
</dbReference>
<evidence type="ECO:0000256" key="1">
    <source>
        <dbReference type="ARBA" id="ARBA00004141"/>
    </source>
</evidence>
<feature type="transmembrane region" description="Helical" evidence="6">
    <location>
        <begin position="920"/>
        <end position="941"/>
    </location>
</feature>
<evidence type="ECO:0000256" key="6">
    <source>
        <dbReference type="SAM" id="Phobius"/>
    </source>
</evidence>
<feature type="transmembrane region" description="Helical" evidence="6">
    <location>
        <begin position="1231"/>
        <end position="1251"/>
    </location>
</feature>
<name>A0A3M2S9Z7_9HYPO</name>
<keyword evidence="8" id="KW-1185">Reference proteome</keyword>
<keyword evidence="4 6" id="KW-0472">Membrane</keyword>
<feature type="transmembrane region" description="Helical" evidence="6">
    <location>
        <begin position="1150"/>
        <end position="1167"/>
    </location>
</feature>
<proteinExistence type="predicted"/>
<comment type="caution">
    <text evidence="7">The sequence shown here is derived from an EMBL/GenBank/DDBJ whole genome shotgun (WGS) entry which is preliminary data.</text>
</comment>
<dbReference type="PANTHER" id="PTHR11785">
    <property type="entry name" value="AMINO ACID TRANSPORTER"/>
    <property type="match status" value="1"/>
</dbReference>
<evidence type="ECO:0000313" key="8">
    <source>
        <dbReference type="Proteomes" id="UP000277212"/>
    </source>
</evidence>
<feature type="transmembrane region" description="Helical" evidence="6">
    <location>
        <begin position="1118"/>
        <end position="1138"/>
    </location>
</feature>
<dbReference type="STRING" id="2010991.A0A3M2S9Z7"/>
<evidence type="ECO:0000256" key="3">
    <source>
        <dbReference type="ARBA" id="ARBA00022989"/>
    </source>
</evidence>
<keyword evidence="3 6" id="KW-1133">Transmembrane helix</keyword>
<accession>A0A3M2S9Z7</accession>
<gene>
    <name evidence="7" type="ORF">CDV36_005932</name>
</gene>
<organism evidence="7 8">
    <name type="scientific">Fusarium kuroshium</name>
    <dbReference type="NCBI Taxonomy" id="2010991"/>
    <lineage>
        <taxon>Eukaryota</taxon>
        <taxon>Fungi</taxon>
        <taxon>Dikarya</taxon>
        <taxon>Ascomycota</taxon>
        <taxon>Pezizomycotina</taxon>
        <taxon>Sordariomycetes</taxon>
        <taxon>Hypocreomycetidae</taxon>
        <taxon>Hypocreales</taxon>
        <taxon>Nectriaceae</taxon>
        <taxon>Fusarium</taxon>
        <taxon>Fusarium solani species complex</taxon>
    </lineage>
</organism>
<dbReference type="Proteomes" id="UP000277212">
    <property type="component" value="Unassembled WGS sequence"/>
</dbReference>
<dbReference type="OrthoDB" id="5982228at2759"/>
<dbReference type="EMBL" id="NKUJ01000086">
    <property type="protein sequence ID" value="RMJ14394.1"/>
    <property type="molecule type" value="Genomic_DNA"/>
</dbReference>
<feature type="transmembrane region" description="Helical" evidence="6">
    <location>
        <begin position="836"/>
        <end position="855"/>
    </location>
</feature>
<feature type="transmembrane region" description="Helical" evidence="6">
    <location>
        <begin position="738"/>
        <end position="759"/>
    </location>
</feature>
<evidence type="ECO:0000256" key="4">
    <source>
        <dbReference type="ARBA" id="ARBA00023136"/>
    </source>
</evidence>
<feature type="region of interest" description="Disordered" evidence="5">
    <location>
        <begin position="81"/>
        <end position="107"/>
    </location>
</feature>
<sequence>MTVNGGMTFFEARTLLDAPKKLKNVTATLVASVFGYSSSEPSSPPADESGSCHINSAPQHSQVQTRPVLSVDLAQVATPLGGTQNQESATVPDEAEHQDQNGPFRDAVELPHVSPKIYVYPHSGSDIPESFKSRFREVVNLFRLNTEQHPPLKPHLEHIDYELRMCGTSVDDAHPSIVVFCRPSELTCLRSLLNSKHLKMQYCLRKSSPRYSWKAWRKNPSTSSDTFKPLFNLYFWKAQRPRILYSCERSMQSVSVLVQPAKSPCSKLTMSGSVVTIPDIAGGRHLTSTIGCILQVDSKFYGLTAAHLLHQGIKAQGLHGIKVPAHDHLHFATITQPSDIAELILGPCISPSETDLDYHMNDEEDDDFVDEVEYLDLAEDNLDTPVTTPVVNTRTIPLEDGQVRRTALLDSSSCSTSFESSNVPDNDWALVPLDAEESKLPNAFFDPKNTSRPTFFSSTQGSLPEKETRVLIVASNHRVLRGLLQPVPSFLGGITRKGQAEYWTVALSGGEALHPGDSGSIVIGADSPNVVFGHVVGSNPLGEVYVSPLKATMNQIMGLMKTTNVSLPEPLPLLSGLATYHLEKGDDYAFELLTYLDTLIQTTQQTPEWSSSESWALFSQRLELLEAVRHSLQGSKDCEKIRILRKFSSDHLEKDLSFDSMSVAKSTADSASPLPEWIFRQEKQPYKPQAALDEPRFDISGHGPLRTFDVFALIVNKMVGTGIYTAPASVFLMTGNKILTLALFGGGFLYSLVSMMIYLDFAKVLPFSGGELVYLDEMTSHVSKPTSGPTARASMTGSFQGPRLSKRTNAVLRALDTRSFISPALKEKMTSLITRFLGDGLFAYITYSIAFIFFFNSGTNSMQFGRYVLLCMQDNNKDATSSSKDINKDLMQLIGIVVLSIICLLQYFSPKFGRGMNKTLAVIKLAFLVALFIVGIAATSRDVDVNRSNDWYIWYGNDGKRSYLTFAKALLLVLFSFQGWENATFVAGEIPANRHHVLRQGFTAAVLTVGCLYLLIVAVFLHAIAWVDVADESKNADYPAMLTGDSVGARRAWAIIAAISSFGNLNAIIYTVSRVKQAIGQAEILPWSRYLKKDDNLQRSYSGPEEDAFLHKSPQGGLIVHWIISVAVISATAGSHSVMEAVFIPGYIQTYIQCFFLGVLGLAFFNLKSHEEALWPKGAPIWRKKRGSVAQALLVPTILLYSAVNMAILVINAMPPFLAGDSEDSDLAGYIFPALLGGLLIGSTAYYLLFFGAARRSYELIQNGNPHVDLSSFRPSKRVRQDGILNAQSRWNLMRWANVQCEIRKDYTYDRSLERVYRFGRRWRAIYSVPGDASYQPPPGEDSSTTSPKTVTSPMFLYWLFGGSRLNSNWNPHDIVTEWRKEPKKGFYEVTRMLTWMFTPWLSDVLERPDSRE</sequence>
<evidence type="ECO:0000256" key="2">
    <source>
        <dbReference type="ARBA" id="ARBA00022692"/>
    </source>
</evidence>
<feature type="region of interest" description="Disordered" evidence="5">
    <location>
        <begin position="36"/>
        <end position="63"/>
    </location>
</feature>
<dbReference type="Pfam" id="PF13520">
    <property type="entry name" value="AA_permease_2"/>
    <property type="match status" value="2"/>
</dbReference>
<dbReference type="Gene3D" id="1.20.1740.10">
    <property type="entry name" value="Amino acid/polyamine transporter I"/>
    <property type="match status" value="1"/>
</dbReference>
<protein>
    <submittedName>
        <fullName evidence="7">Uncharacterized protein</fullName>
    </submittedName>
</protein>
<comment type="subcellular location">
    <subcellularLocation>
        <location evidence="1">Membrane</location>
        <topology evidence="1">Multi-pass membrane protein</topology>
    </subcellularLocation>
</comment>
<reference evidence="7 8" key="1">
    <citation type="submission" date="2017-06" db="EMBL/GenBank/DDBJ databases">
        <title>Comparative genomic analysis of Ambrosia Fusariam Clade fungi.</title>
        <authorList>
            <person name="Stajich J.E."/>
            <person name="Carrillo J."/>
            <person name="Kijimoto T."/>
            <person name="Eskalen A."/>
            <person name="O'Donnell K."/>
            <person name="Kasson M."/>
        </authorList>
    </citation>
    <scope>NUCLEOTIDE SEQUENCE [LARGE SCALE GENOMIC DNA]</scope>
    <source>
        <strain evidence="7">UCR3666</strain>
    </source>
</reference>
<feature type="transmembrane region" description="Helical" evidence="6">
    <location>
        <begin position="890"/>
        <end position="908"/>
    </location>
</feature>
<evidence type="ECO:0000313" key="7">
    <source>
        <dbReference type="EMBL" id="RMJ14394.1"/>
    </source>
</evidence>
<dbReference type="InterPro" id="IPR050598">
    <property type="entry name" value="AminoAcid_Transporter"/>
</dbReference>